<evidence type="ECO:0000313" key="2">
    <source>
        <dbReference type="Proteomes" id="UP000323506"/>
    </source>
</evidence>
<sequence>MNLEKAAYSTPVISTTAVLHITIRIVISVLSSLSVDSLAQKINIHCYLHNSSIPHHRLQVWISCPTTFRRRVVQIRFSLYQMAHYCEGLTLMPKVHQHSGGRSGSSLVERSVEIYLNHCCLPMINIRSCTSRFLEYHISHRA</sequence>
<keyword evidence="2" id="KW-1185">Reference proteome</keyword>
<dbReference type="Proteomes" id="UP000323506">
    <property type="component" value="Chromosome A01"/>
</dbReference>
<proteinExistence type="predicted"/>
<evidence type="ECO:0000313" key="1">
    <source>
        <dbReference type="EMBL" id="TYH30907.1"/>
    </source>
</evidence>
<gene>
    <name evidence="1" type="ORF">ES288_A01G132000v1</name>
</gene>
<organism evidence="1 2">
    <name type="scientific">Gossypium darwinii</name>
    <name type="common">Darwin's cotton</name>
    <name type="synonym">Gossypium barbadense var. darwinii</name>
    <dbReference type="NCBI Taxonomy" id="34276"/>
    <lineage>
        <taxon>Eukaryota</taxon>
        <taxon>Viridiplantae</taxon>
        <taxon>Streptophyta</taxon>
        <taxon>Embryophyta</taxon>
        <taxon>Tracheophyta</taxon>
        <taxon>Spermatophyta</taxon>
        <taxon>Magnoliopsida</taxon>
        <taxon>eudicotyledons</taxon>
        <taxon>Gunneridae</taxon>
        <taxon>Pentapetalae</taxon>
        <taxon>rosids</taxon>
        <taxon>malvids</taxon>
        <taxon>Malvales</taxon>
        <taxon>Malvaceae</taxon>
        <taxon>Malvoideae</taxon>
        <taxon>Gossypium</taxon>
    </lineage>
</organism>
<reference evidence="1 2" key="1">
    <citation type="submission" date="2019-06" db="EMBL/GenBank/DDBJ databases">
        <title>WGS assembly of Gossypium darwinii.</title>
        <authorList>
            <person name="Chen Z.J."/>
            <person name="Sreedasyam A."/>
            <person name="Ando A."/>
            <person name="Song Q."/>
            <person name="De L."/>
            <person name="Hulse-Kemp A."/>
            <person name="Ding M."/>
            <person name="Ye W."/>
            <person name="Kirkbride R."/>
            <person name="Jenkins J."/>
            <person name="Plott C."/>
            <person name="Lovell J."/>
            <person name="Lin Y.-M."/>
            <person name="Vaughn R."/>
            <person name="Liu B."/>
            <person name="Li W."/>
            <person name="Simpson S."/>
            <person name="Scheffler B."/>
            <person name="Saski C."/>
            <person name="Grover C."/>
            <person name="Hu G."/>
            <person name="Conover J."/>
            <person name="Carlson J."/>
            <person name="Shu S."/>
            <person name="Boston L."/>
            <person name="Williams M."/>
            <person name="Peterson D."/>
            <person name="Mcgee K."/>
            <person name="Jones D."/>
            <person name="Wendel J."/>
            <person name="Stelly D."/>
            <person name="Grimwood J."/>
            <person name="Schmutz J."/>
        </authorList>
    </citation>
    <scope>NUCLEOTIDE SEQUENCE [LARGE SCALE GENOMIC DNA]</scope>
    <source>
        <strain evidence="1">1808015.09</strain>
    </source>
</reference>
<name>A0A5D2HKT5_GOSDA</name>
<dbReference type="EMBL" id="CM017688">
    <property type="protein sequence ID" value="TYH30907.1"/>
    <property type="molecule type" value="Genomic_DNA"/>
</dbReference>
<accession>A0A5D2HKT5</accession>
<protein>
    <submittedName>
        <fullName evidence="1">Uncharacterized protein</fullName>
    </submittedName>
</protein>
<dbReference type="AlphaFoldDB" id="A0A5D2HKT5"/>